<evidence type="ECO:0000256" key="1">
    <source>
        <dbReference type="SAM" id="MobiDB-lite"/>
    </source>
</evidence>
<gene>
    <name evidence="2" type="ORF">GCM10009564_06370</name>
</gene>
<evidence type="ECO:0000313" key="3">
    <source>
        <dbReference type="Proteomes" id="UP001501072"/>
    </source>
</evidence>
<reference evidence="2 3" key="1">
    <citation type="journal article" date="2019" name="Int. J. Syst. Evol. Microbiol.">
        <title>The Global Catalogue of Microorganisms (GCM) 10K type strain sequencing project: providing services to taxonomists for standard genome sequencing and annotation.</title>
        <authorList>
            <consortium name="The Broad Institute Genomics Platform"/>
            <consortium name="The Broad Institute Genome Sequencing Center for Infectious Disease"/>
            <person name="Wu L."/>
            <person name="Ma J."/>
        </authorList>
    </citation>
    <scope>NUCLEOTIDE SEQUENCE [LARGE SCALE GENOMIC DNA]</scope>
    <source>
        <strain evidence="2 3">JCM 11269</strain>
    </source>
</reference>
<proteinExistence type="predicted"/>
<sequence>MPEEREQAVEAHEGADPRNSGAEDLRAAITVFPLRRVVHARRVLEPQLLVGRGAVGARGQGAFPVTNKIVVIFSRQMGDVSLGALRAHLIKGGRVRQWAMERTSVPG</sequence>
<protein>
    <submittedName>
        <fullName evidence="2">Uncharacterized protein</fullName>
    </submittedName>
</protein>
<accession>A0ABN1STS5</accession>
<dbReference type="Proteomes" id="UP001501072">
    <property type="component" value="Unassembled WGS sequence"/>
</dbReference>
<name>A0ABN1STS5_9ACTN</name>
<dbReference type="EMBL" id="BAAAHU010000003">
    <property type="protein sequence ID" value="GAA1004409.1"/>
    <property type="molecule type" value="Genomic_DNA"/>
</dbReference>
<comment type="caution">
    <text evidence="2">The sequence shown here is derived from an EMBL/GenBank/DDBJ whole genome shotgun (WGS) entry which is preliminary data.</text>
</comment>
<keyword evidence="3" id="KW-1185">Reference proteome</keyword>
<evidence type="ECO:0000313" key="2">
    <source>
        <dbReference type="EMBL" id="GAA1004409.1"/>
    </source>
</evidence>
<organism evidence="2 3">
    <name type="scientific">Streptomyces thermogriseus</name>
    <dbReference type="NCBI Taxonomy" id="75292"/>
    <lineage>
        <taxon>Bacteria</taxon>
        <taxon>Bacillati</taxon>
        <taxon>Actinomycetota</taxon>
        <taxon>Actinomycetes</taxon>
        <taxon>Kitasatosporales</taxon>
        <taxon>Streptomycetaceae</taxon>
        <taxon>Streptomyces</taxon>
    </lineage>
</organism>
<feature type="region of interest" description="Disordered" evidence="1">
    <location>
        <begin position="1"/>
        <end position="22"/>
    </location>
</feature>